<dbReference type="Gene3D" id="3.40.50.300">
    <property type="entry name" value="P-loop containing nucleotide triphosphate hydrolases"/>
    <property type="match status" value="1"/>
</dbReference>
<dbReference type="AlphaFoldDB" id="A0A3D2X3U5"/>
<dbReference type="InterPro" id="IPR027417">
    <property type="entry name" value="P-loop_NTPase"/>
</dbReference>
<comment type="caution">
    <text evidence="1">The sequence shown here is derived from an EMBL/GenBank/DDBJ whole genome shotgun (WGS) entry which is preliminary data.</text>
</comment>
<gene>
    <name evidence="1" type="ORF">DHW61_04445</name>
</gene>
<name>A0A3D2X3U5_9FIRM</name>
<dbReference type="EMBL" id="DPVV01000155">
    <property type="protein sequence ID" value="HCL01656.1"/>
    <property type="molecule type" value="Genomic_DNA"/>
</dbReference>
<accession>A0A3D2X3U5</accession>
<sequence>MKVLFWSNTRGQAGTSANMIAVAMMNDLLYQKKSILLQTHFDLNQLEAWLLERKKRELVCDYRVGIDQLIQGILSGMNTRQLLMDCCLSVTEECIDFLPGTNAKHREVYEQGLQEAYHTILNLAQQCYEDVFIDACTGMNPFMEKLWDEADYVVVCLSQNIRILNDFFQNYTYDRKKTLFLIGNYDKRSELNLKNLFKRYKSLNYQNTMVIPYNVEFRDAMSLAKIKDFFYQNIHCDKEDSNFEFIDQVKGFASLLYRLSEEKQLKIPDEYHNRTALGGASSVL</sequence>
<evidence type="ECO:0000313" key="2">
    <source>
        <dbReference type="Proteomes" id="UP000262969"/>
    </source>
</evidence>
<dbReference type="Proteomes" id="UP000262969">
    <property type="component" value="Unassembled WGS sequence"/>
</dbReference>
<evidence type="ECO:0008006" key="3">
    <source>
        <dbReference type="Google" id="ProtNLM"/>
    </source>
</evidence>
<reference evidence="1 2" key="1">
    <citation type="journal article" date="2018" name="Nat. Biotechnol.">
        <title>A standardized bacterial taxonomy based on genome phylogeny substantially revises the tree of life.</title>
        <authorList>
            <person name="Parks D.H."/>
            <person name="Chuvochina M."/>
            <person name="Waite D.W."/>
            <person name="Rinke C."/>
            <person name="Skarshewski A."/>
            <person name="Chaumeil P.A."/>
            <person name="Hugenholtz P."/>
        </authorList>
    </citation>
    <scope>NUCLEOTIDE SEQUENCE [LARGE SCALE GENOMIC DNA]</scope>
    <source>
        <strain evidence="1">UBA11728</strain>
    </source>
</reference>
<organism evidence="1 2">
    <name type="scientific">Lachnoclostridium phytofermentans</name>
    <dbReference type="NCBI Taxonomy" id="66219"/>
    <lineage>
        <taxon>Bacteria</taxon>
        <taxon>Bacillati</taxon>
        <taxon>Bacillota</taxon>
        <taxon>Clostridia</taxon>
        <taxon>Lachnospirales</taxon>
        <taxon>Lachnospiraceae</taxon>
    </lineage>
</organism>
<proteinExistence type="predicted"/>
<evidence type="ECO:0000313" key="1">
    <source>
        <dbReference type="EMBL" id="HCL01656.1"/>
    </source>
</evidence>
<protein>
    <recommendedName>
        <fullName evidence="3">AAA domain-containing protein</fullName>
    </recommendedName>
</protein>